<dbReference type="RefSeq" id="WP_097782204.1">
    <property type="nucleotide sequence ID" value="NZ_JAEKBW010000001.1"/>
</dbReference>
<evidence type="ECO:0000313" key="5">
    <source>
        <dbReference type="Proteomes" id="UP000477010"/>
    </source>
</evidence>
<dbReference type="PROSITE" id="PS50943">
    <property type="entry name" value="HTH_CROC1"/>
    <property type="match status" value="1"/>
</dbReference>
<evidence type="ECO:0000313" key="4">
    <source>
        <dbReference type="Proteomes" id="UP000221015"/>
    </source>
</evidence>
<organism evidence="3 4">
    <name type="scientific">Faecalibacterium prausnitzii</name>
    <dbReference type="NCBI Taxonomy" id="853"/>
    <lineage>
        <taxon>Bacteria</taxon>
        <taxon>Bacillati</taxon>
        <taxon>Bacillota</taxon>
        <taxon>Clostridia</taxon>
        <taxon>Eubacteriales</taxon>
        <taxon>Oscillospiraceae</taxon>
        <taxon>Faecalibacterium</taxon>
    </lineage>
</organism>
<dbReference type="Proteomes" id="UP000221015">
    <property type="component" value="Unassembled WGS sequence"/>
</dbReference>
<protein>
    <submittedName>
        <fullName evidence="3">XRE family transcriptional regulator</fullName>
    </submittedName>
</protein>
<dbReference type="InterPro" id="IPR010982">
    <property type="entry name" value="Lambda_DNA-bd_dom_sf"/>
</dbReference>
<reference evidence="2 5" key="3">
    <citation type="journal article" date="2019" name="Nat. Med.">
        <title>A library of human gut bacterial isolates paired with longitudinal multiomics data enables mechanistic microbiome research.</title>
        <authorList>
            <person name="Poyet M."/>
            <person name="Groussin M."/>
            <person name="Gibbons S.M."/>
            <person name="Avila-Pacheco J."/>
            <person name="Jiang X."/>
            <person name="Kearney S.M."/>
            <person name="Perrotta A.R."/>
            <person name="Berdy B."/>
            <person name="Zhao S."/>
            <person name="Lieberman T.D."/>
            <person name="Swanson P.K."/>
            <person name="Smith M."/>
            <person name="Roesemann S."/>
            <person name="Alexander J.E."/>
            <person name="Rich S.A."/>
            <person name="Livny J."/>
            <person name="Vlamakis H."/>
            <person name="Clish C."/>
            <person name="Bullock K."/>
            <person name="Deik A."/>
            <person name="Scott J."/>
            <person name="Pierce K.A."/>
            <person name="Xavier R.J."/>
            <person name="Alm E.J."/>
        </authorList>
    </citation>
    <scope>NUCLEOTIDE SEQUENCE [LARGE SCALE GENOMIC DNA]</scope>
    <source>
        <strain evidence="2 5">BIOML-B9</strain>
    </source>
</reference>
<reference evidence="3" key="2">
    <citation type="submission" date="2017-07" db="EMBL/GenBank/DDBJ databases">
        <authorList>
            <person name="Sun Z.S."/>
            <person name="Albrecht U."/>
            <person name="Echele G."/>
            <person name="Lee C.C."/>
        </authorList>
    </citation>
    <scope>NUCLEOTIDE SEQUENCE</scope>
    <source>
        <strain evidence="3">CNCM I 4542</strain>
    </source>
</reference>
<dbReference type="AlphaFoldDB" id="A0A2J4JSK8"/>
<dbReference type="SUPFAM" id="SSF47413">
    <property type="entry name" value="lambda repressor-like DNA-binding domains"/>
    <property type="match status" value="1"/>
</dbReference>
<dbReference type="EMBL" id="WKQE01000022">
    <property type="protein sequence ID" value="MSC81671.1"/>
    <property type="molecule type" value="Genomic_DNA"/>
</dbReference>
<dbReference type="InterPro" id="IPR001387">
    <property type="entry name" value="Cro/C1-type_HTH"/>
</dbReference>
<accession>A0A2J4JSK8</accession>
<sequence>MTREELLKSYILKQYRTVKDFSVAIGLPYTTIDGILRRGVMNTRVENMIRVCQFLGISLDALVAGRIEPYSDRPSFSIDDVSALEKYHNLPASDKETVDFVLNRHAQRAESAETTKV</sequence>
<proteinExistence type="predicted"/>
<feature type="domain" description="HTH cro/C1-type" evidence="1">
    <location>
        <begin position="7"/>
        <end position="62"/>
    </location>
</feature>
<evidence type="ECO:0000313" key="3">
    <source>
        <dbReference type="EMBL" id="PLK30850.1"/>
    </source>
</evidence>
<gene>
    <name evidence="3" type="ORF">CGS50_004360</name>
    <name evidence="2" type="ORF">GKD85_12845</name>
</gene>
<evidence type="ECO:0000313" key="2">
    <source>
        <dbReference type="EMBL" id="MSC81671.1"/>
    </source>
</evidence>
<dbReference type="GO" id="GO:0003677">
    <property type="term" value="F:DNA binding"/>
    <property type="evidence" value="ECO:0007669"/>
    <property type="project" value="InterPro"/>
</dbReference>
<evidence type="ECO:0000259" key="1">
    <source>
        <dbReference type="PROSITE" id="PS50943"/>
    </source>
</evidence>
<name>A0A2J4JSK8_9FIRM</name>
<reference evidence="3 4" key="1">
    <citation type="journal article" date="2017" name="Front. Microbiol.">
        <title>New Insights into the Diversity of the Genus Faecalibacterium.</title>
        <authorList>
            <person name="Benevides L."/>
            <person name="Burman S."/>
            <person name="Martin R."/>
            <person name="Robert V."/>
            <person name="Thomas M."/>
            <person name="Miquel S."/>
            <person name="Chain F."/>
            <person name="Sokol H."/>
            <person name="Bermudez-Humaran L.G."/>
            <person name="Morrison M."/>
            <person name="Langella P."/>
            <person name="Azevedo V.A."/>
            <person name="Chatel J.M."/>
            <person name="Soares S."/>
        </authorList>
    </citation>
    <scope>NUCLEOTIDE SEQUENCE [LARGE SCALE GENOMIC DNA]</scope>
    <source>
        <strain evidence="3 4">CNCM I 4542</strain>
    </source>
</reference>
<dbReference type="Proteomes" id="UP000477010">
    <property type="component" value="Unassembled WGS sequence"/>
</dbReference>
<comment type="caution">
    <text evidence="3">The sequence shown here is derived from an EMBL/GenBank/DDBJ whole genome shotgun (WGS) entry which is preliminary data.</text>
</comment>
<dbReference type="EMBL" id="NMTS02000001">
    <property type="protein sequence ID" value="PLK30850.1"/>
    <property type="molecule type" value="Genomic_DNA"/>
</dbReference>